<comment type="caution">
    <text evidence="4">The sequence shown here is derived from an EMBL/GenBank/DDBJ whole genome shotgun (WGS) entry which is preliminary data.</text>
</comment>
<evidence type="ECO:0000313" key="5">
    <source>
        <dbReference type="Proteomes" id="UP000503820"/>
    </source>
</evidence>
<dbReference type="PANTHER" id="PTHR40547:SF1">
    <property type="entry name" value="SLL0298 PROTEIN"/>
    <property type="match status" value="1"/>
</dbReference>
<evidence type="ECO:0000256" key="1">
    <source>
        <dbReference type="SAM" id="MobiDB-lite"/>
    </source>
</evidence>
<dbReference type="Pfam" id="PF09835">
    <property type="entry name" value="DUF2062"/>
    <property type="match status" value="1"/>
</dbReference>
<proteinExistence type="predicted"/>
<reference evidence="4 5" key="1">
    <citation type="submission" date="2020-05" db="EMBL/GenBank/DDBJ databases">
        <title>Draft genome sequence of Desulfovibrio psychrotolerans JS1T.</title>
        <authorList>
            <person name="Ueno A."/>
            <person name="Tamazawa S."/>
            <person name="Tamamura S."/>
            <person name="Murakami T."/>
            <person name="Kiyama T."/>
            <person name="Inomata H."/>
            <person name="Amano Y."/>
            <person name="Miyakawa K."/>
            <person name="Tamaki H."/>
            <person name="Naganuma T."/>
            <person name="Kaneko K."/>
        </authorList>
    </citation>
    <scope>NUCLEOTIDE SEQUENCE [LARGE SCALE GENOMIC DNA]</scope>
    <source>
        <strain evidence="4 5">JS1</strain>
    </source>
</reference>
<accession>A0A7J0BPF7</accession>
<feature type="transmembrane region" description="Helical" evidence="2">
    <location>
        <begin position="114"/>
        <end position="143"/>
    </location>
</feature>
<dbReference type="InterPro" id="IPR018639">
    <property type="entry name" value="DUF2062"/>
</dbReference>
<keyword evidence="2" id="KW-0472">Membrane</keyword>
<feature type="region of interest" description="Disordered" evidence="1">
    <location>
        <begin position="178"/>
        <end position="229"/>
    </location>
</feature>
<evidence type="ECO:0000313" key="4">
    <source>
        <dbReference type="EMBL" id="GFM35586.1"/>
    </source>
</evidence>
<dbReference type="RefSeq" id="WP_243451209.1">
    <property type="nucleotide sequence ID" value="NZ_BLVP01000001.1"/>
</dbReference>
<dbReference type="PANTHER" id="PTHR40547">
    <property type="entry name" value="SLL0298 PROTEIN"/>
    <property type="match status" value="1"/>
</dbReference>
<keyword evidence="2" id="KW-0812">Transmembrane</keyword>
<dbReference type="Proteomes" id="UP000503820">
    <property type="component" value="Unassembled WGS sequence"/>
</dbReference>
<feature type="transmembrane region" description="Helical" evidence="2">
    <location>
        <begin position="28"/>
        <end position="58"/>
    </location>
</feature>
<feature type="domain" description="DUF2062" evidence="3">
    <location>
        <begin position="8"/>
        <end position="150"/>
    </location>
</feature>
<name>A0A7J0BPF7_9BACT</name>
<gene>
    <name evidence="4" type="ORF">DSM19430T_02700</name>
</gene>
<evidence type="ECO:0000259" key="3">
    <source>
        <dbReference type="Pfam" id="PF09835"/>
    </source>
</evidence>
<organism evidence="4 5">
    <name type="scientific">Desulfovibrio psychrotolerans</name>
    <dbReference type="NCBI Taxonomy" id="415242"/>
    <lineage>
        <taxon>Bacteria</taxon>
        <taxon>Pseudomonadati</taxon>
        <taxon>Thermodesulfobacteriota</taxon>
        <taxon>Desulfovibrionia</taxon>
        <taxon>Desulfovibrionales</taxon>
        <taxon>Desulfovibrionaceae</taxon>
        <taxon>Desulfovibrio</taxon>
    </lineage>
</organism>
<sequence length="229" mass="24793">MQRWESFKRIFRFNYLKLLRLKATTHSIAIGLAVGVLVGFMPIIPFQTVVAVALAFLVRGSKIPAAIGTWVSNPVNVIPFYSLMYYVGKAVLPFDVPRLDFRNLELEAMIQQGWGLVLTMFAGGMLMGIPAAFLTYVLSFKAVHGYRQKRMIRLIKKYQLKQGNREGAEAAGTLLQTSGSVGAEQAPDGSSSRAEVGSTGEGMGAGTDGTAFTGANGEARRTPSQDPTP</sequence>
<keyword evidence="2" id="KW-1133">Transmembrane helix</keyword>
<feature type="compositionally biased region" description="Low complexity" evidence="1">
    <location>
        <begin position="208"/>
        <end position="217"/>
    </location>
</feature>
<evidence type="ECO:0000256" key="2">
    <source>
        <dbReference type="SAM" id="Phobius"/>
    </source>
</evidence>
<keyword evidence="5" id="KW-1185">Reference proteome</keyword>
<protein>
    <recommendedName>
        <fullName evidence="3">DUF2062 domain-containing protein</fullName>
    </recommendedName>
</protein>
<dbReference type="EMBL" id="BLVP01000001">
    <property type="protein sequence ID" value="GFM35586.1"/>
    <property type="molecule type" value="Genomic_DNA"/>
</dbReference>
<dbReference type="AlphaFoldDB" id="A0A7J0BPF7"/>